<feature type="region of interest" description="Disordered" evidence="1">
    <location>
        <begin position="217"/>
        <end position="246"/>
    </location>
</feature>
<feature type="region of interest" description="Disordered" evidence="1">
    <location>
        <begin position="542"/>
        <end position="582"/>
    </location>
</feature>
<feature type="domain" description="CAP-Gly" evidence="2">
    <location>
        <begin position="157"/>
        <end position="201"/>
    </location>
</feature>
<proteinExistence type="predicted"/>
<feature type="region of interest" description="Disordered" evidence="1">
    <location>
        <begin position="432"/>
        <end position="493"/>
    </location>
</feature>
<evidence type="ECO:0000259" key="2">
    <source>
        <dbReference type="PROSITE" id="PS50245"/>
    </source>
</evidence>
<dbReference type="InterPro" id="IPR036859">
    <property type="entry name" value="CAP-Gly_dom_sf"/>
</dbReference>
<feature type="region of interest" description="Disordered" evidence="1">
    <location>
        <begin position="518"/>
        <end position="537"/>
    </location>
</feature>
<dbReference type="InterPro" id="IPR000938">
    <property type="entry name" value="CAP-Gly_domain"/>
</dbReference>
<dbReference type="KEGG" id="aqu:109589971"/>
<evidence type="ECO:0000313" key="4">
    <source>
        <dbReference type="Proteomes" id="UP000007879"/>
    </source>
</evidence>
<dbReference type="PROSITE" id="PS50245">
    <property type="entry name" value="CAP_GLY_2"/>
    <property type="match status" value="1"/>
</dbReference>
<accession>A0AAN0JX69</accession>
<dbReference type="Gene3D" id="2.30.30.190">
    <property type="entry name" value="CAP Gly-rich-like domain"/>
    <property type="match status" value="2"/>
</dbReference>
<dbReference type="SUPFAM" id="SSF56112">
    <property type="entry name" value="Protein kinase-like (PK-like)"/>
    <property type="match status" value="1"/>
</dbReference>
<feature type="compositionally biased region" description="Basic and acidic residues" evidence="1">
    <location>
        <begin position="603"/>
        <end position="612"/>
    </location>
</feature>
<dbReference type="SUPFAM" id="SSF74924">
    <property type="entry name" value="Cap-Gly domain"/>
    <property type="match status" value="1"/>
</dbReference>
<protein>
    <recommendedName>
        <fullName evidence="2">CAP-Gly domain-containing protein</fullName>
    </recommendedName>
</protein>
<dbReference type="AlphaFoldDB" id="A0AAN0JX69"/>
<dbReference type="Pfam" id="PF01302">
    <property type="entry name" value="CAP_GLY"/>
    <property type="match status" value="1"/>
</dbReference>
<sequence>MDSYSYGVLLCEMITCHFPNAEKFETVKVSSPQLYELIVLCINEEPDKRPTMSEIILKLDRCIANNQIKGVTPNYRLYRDPQVVLYAEPIEVAPVEEREIEYLLAVQRPSSRLKEYLNEVDKKMKRDLVVGDKVVFKLEIAPRTPNAQVYGIIRSIGPHPDSDGIVFGIEIDAHDQAYRGKGTSNGRPYFSCGLKNAVFVAMDKIIKKRDLSLATSSQGLPEPTVVKQPRSNMRSQMKSGAASGQPKPGVYDKLKGLVKDAVSTFDDYAAEDRGRFEAGDISGHKSQFKEGDRVIIQTVKEEVVAGTVRWVGPVRISKDMKIDPLPVVGIETDIKIDPIKDFDGVDINITGSHGTKLFKVAPNHSRVFLPEQLVLTINEYTLQQQKDAAKFKKETEQDDATEEEKRLATEFFMSVAEYRRQQQGYVDAVKRGMDDRKVPEDPKIGEGSNEERMAIRGDRVSKERIEEEERAFAEIKSKQKQEQQENHEQQQHEDYQVIEGGIEESMAEDSYVHLSPHVSSYEQDNGRGRRDNNQQQQPNLPAMAEGMRVKQPHQSQQSPKAQHLYNEGGGRETESLPSLLNDGTARNHDYDFSCHYDLNIQDWSHHDDHDHSQYPPDPSYPRDPHQGPPTGPPPDPHHQFTIGSM</sequence>
<dbReference type="InterPro" id="IPR011009">
    <property type="entry name" value="Kinase-like_dom_sf"/>
</dbReference>
<evidence type="ECO:0000256" key="1">
    <source>
        <dbReference type="SAM" id="MobiDB-lite"/>
    </source>
</evidence>
<reference evidence="3" key="2">
    <citation type="submission" date="2024-06" db="UniProtKB">
        <authorList>
            <consortium name="EnsemblMetazoa"/>
        </authorList>
    </citation>
    <scope>IDENTIFICATION</scope>
</reference>
<reference evidence="4" key="1">
    <citation type="journal article" date="2010" name="Nature">
        <title>The Amphimedon queenslandica genome and the evolution of animal complexity.</title>
        <authorList>
            <person name="Srivastava M."/>
            <person name="Simakov O."/>
            <person name="Chapman J."/>
            <person name="Fahey B."/>
            <person name="Gauthier M.E."/>
            <person name="Mitros T."/>
            <person name="Richards G.S."/>
            <person name="Conaco C."/>
            <person name="Dacre M."/>
            <person name="Hellsten U."/>
            <person name="Larroux C."/>
            <person name="Putnam N.H."/>
            <person name="Stanke M."/>
            <person name="Adamska M."/>
            <person name="Darling A."/>
            <person name="Degnan S.M."/>
            <person name="Oakley T.H."/>
            <person name="Plachetzki D.C."/>
            <person name="Zhai Y."/>
            <person name="Adamski M."/>
            <person name="Calcino A."/>
            <person name="Cummins S.F."/>
            <person name="Goodstein D.M."/>
            <person name="Harris C."/>
            <person name="Jackson D.J."/>
            <person name="Leys S.P."/>
            <person name="Shu S."/>
            <person name="Woodcroft B.J."/>
            <person name="Vervoort M."/>
            <person name="Kosik K.S."/>
            <person name="Manning G."/>
            <person name="Degnan B.M."/>
            <person name="Rokhsar D.S."/>
        </authorList>
    </citation>
    <scope>NUCLEOTIDE SEQUENCE [LARGE SCALE GENOMIC DNA]</scope>
</reference>
<keyword evidence="4" id="KW-1185">Reference proteome</keyword>
<dbReference type="RefSeq" id="XP_019861499.1">
    <property type="nucleotide sequence ID" value="XM_020005940.1"/>
</dbReference>
<feature type="compositionally biased region" description="Polar residues" evidence="1">
    <location>
        <begin position="229"/>
        <end position="238"/>
    </location>
</feature>
<dbReference type="Proteomes" id="UP000007879">
    <property type="component" value="Unassembled WGS sequence"/>
</dbReference>
<dbReference type="SMART" id="SM01052">
    <property type="entry name" value="CAP_GLY"/>
    <property type="match status" value="1"/>
</dbReference>
<name>A0AAN0JX69_AMPQE</name>
<dbReference type="EnsemblMetazoa" id="XM_020005940.1">
    <property type="protein sequence ID" value="XP_019861499.1"/>
    <property type="gene ID" value="LOC109589971"/>
</dbReference>
<feature type="region of interest" description="Disordered" evidence="1">
    <location>
        <begin position="602"/>
        <end position="645"/>
    </location>
</feature>
<dbReference type="GeneID" id="109589971"/>
<organism evidence="3 4">
    <name type="scientific">Amphimedon queenslandica</name>
    <name type="common">Sponge</name>
    <dbReference type="NCBI Taxonomy" id="400682"/>
    <lineage>
        <taxon>Eukaryota</taxon>
        <taxon>Metazoa</taxon>
        <taxon>Porifera</taxon>
        <taxon>Demospongiae</taxon>
        <taxon>Heteroscleromorpha</taxon>
        <taxon>Haplosclerida</taxon>
        <taxon>Niphatidae</taxon>
        <taxon>Amphimedon</taxon>
    </lineage>
</organism>
<dbReference type="Gene3D" id="1.10.510.10">
    <property type="entry name" value="Transferase(Phosphotransferase) domain 1"/>
    <property type="match status" value="1"/>
</dbReference>
<evidence type="ECO:0000313" key="3">
    <source>
        <dbReference type="EnsemblMetazoa" id="XP_019861499.1"/>
    </source>
</evidence>